<evidence type="ECO:0000313" key="3">
    <source>
        <dbReference type="Proteomes" id="UP001362999"/>
    </source>
</evidence>
<evidence type="ECO:0000313" key="2">
    <source>
        <dbReference type="EMBL" id="KAK6980725.1"/>
    </source>
</evidence>
<name>A0AAV9ZEG0_9AGAR</name>
<accession>A0AAV9ZEG0</accession>
<comment type="caution">
    <text evidence="2">The sequence shown here is derived from an EMBL/GenBank/DDBJ whole genome shotgun (WGS) entry which is preliminary data.</text>
</comment>
<feature type="compositionally biased region" description="Basic and acidic residues" evidence="1">
    <location>
        <begin position="1"/>
        <end position="15"/>
    </location>
</feature>
<gene>
    <name evidence="2" type="ORF">R3P38DRAFT_3117755</name>
</gene>
<dbReference type="Proteomes" id="UP001362999">
    <property type="component" value="Unassembled WGS sequence"/>
</dbReference>
<feature type="compositionally biased region" description="Basic and acidic residues" evidence="1">
    <location>
        <begin position="682"/>
        <end position="694"/>
    </location>
</feature>
<keyword evidence="3" id="KW-1185">Reference proteome</keyword>
<dbReference type="EMBL" id="JAWWNJ010000157">
    <property type="protein sequence ID" value="KAK6980725.1"/>
    <property type="molecule type" value="Genomic_DNA"/>
</dbReference>
<evidence type="ECO:0000256" key="1">
    <source>
        <dbReference type="SAM" id="MobiDB-lite"/>
    </source>
</evidence>
<reference evidence="2 3" key="1">
    <citation type="journal article" date="2024" name="J Genomics">
        <title>Draft genome sequencing and assembly of Favolaschia claudopus CIRM-BRFM 2984 isolated from oak limbs.</title>
        <authorList>
            <person name="Navarro D."/>
            <person name="Drula E."/>
            <person name="Chaduli D."/>
            <person name="Cazenave R."/>
            <person name="Ahrendt S."/>
            <person name="Wang J."/>
            <person name="Lipzen A."/>
            <person name="Daum C."/>
            <person name="Barry K."/>
            <person name="Grigoriev I.V."/>
            <person name="Favel A."/>
            <person name="Rosso M.N."/>
            <person name="Martin F."/>
        </authorList>
    </citation>
    <scope>NUCLEOTIDE SEQUENCE [LARGE SCALE GENOMIC DNA]</scope>
    <source>
        <strain evidence="2 3">CIRM-BRFM 2984</strain>
    </source>
</reference>
<feature type="region of interest" description="Disordered" evidence="1">
    <location>
        <begin position="1"/>
        <end position="29"/>
    </location>
</feature>
<feature type="region of interest" description="Disordered" evidence="1">
    <location>
        <begin position="613"/>
        <end position="643"/>
    </location>
</feature>
<sequence>MYDSESRTTADHDFLSRGPQLTVNGGMGGSGGGGLVGGAGGTGEGPQLHVYGAVGWNVHVNGHLLNYACVETPHSEFRRIPMGDINLKAEICLDRGLRHTVSRRERRNARKLFTAKIEGRRSRYTVALYQGNGAIQEWTHDVAKYMTIRHPYILQIYGISRSGTSAATIFHEDLTSFWDFMQIYRRHFFMLFIYLRASANASFYDAERFLQDHNLTPYGTLLIHRRTGGLCIDLTLGNEWLEEPRETVSLQENILSLSPALQHQIISNSLSFENYHHICFERLEAYQAAYLNIKKKVNLGVVAFWPTDTPTLDDASVAIAFAQGVQLTSCQWMERENKCPTFCTDANYGWDRISGAGAEGTIFSLSVYMASECSWLSQANYIFRRATIMSGASDYSLIFQVRFEIEIFQKTKQAPDGFLWLCPASEFRCGPFSFGWPECPAYWSLDPLGSERLDAKHAEQMGFPSLKLSTTVFGLSWSDIVYAGLGDFHKAKGFDPYSQEVAVHLREPLYQLCSDVGSPFTSAVYDIEEAHSDKEVQSPYTIGPGYHSSFGAQSPAIETNSFDNNSDFRTIVSAPSSFVPYPLHYADLDGLWTTARTRNDSSPSLFARFEQSIDSPTTLETPMPGNSSPESSSTTDELLQPHSQDVECASVIPSISFNDSVTKPQSLLEDVVTLRRVPTKRCRENDGVESDTRTVKRGPYSSRMSAQHNGGARGG</sequence>
<dbReference type="AlphaFoldDB" id="A0AAV9ZEG0"/>
<feature type="region of interest" description="Disordered" evidence="1">
    <location>
        <begin position="682"/>
        <end position="715"/>
    </location>
</feature>
<organism evidence="2 3">
    <name type="scientific">Favolaschia claudopus</name>
    <dbReference type="NCBI Taxonomy" id="2862362"/>
    <lineage>
        <taxon>Eukaryota</taxon>
        <taxon>Fungi</taxon>
        <taxon>Dikarya</taxon>
        <taxon>Basidiomycota</taxon>
        <taxon>Agaricomycotina</taxon>
        <taxon>Agaricomycetes</taxon>
        <taxon>Agaricomycetidae</taxon>
        <taxon>Agaricales</taxon>
        <taxon>Marasmiineae</taxon>
        <taxon>Mycenaceae</taxon>
        <taxon>Favolaschia</taxon>
    </lineage>
</organism>
<proteinExistence type="predicted"/>
<protein>
    <submittedName>
        <fullName evidence="2">Uncharacterized protein</fullName>
    </submittedName>
</protein>